<evidence type="ECO:0000313" key="1">
    <source>
        <dbReference type="EMBL" id="KZT37612.1"/>
    </source>
</evidence>
<sequence length="159" mass="17993">MPSRYQSSMHTDPFEKSTATFIETHYWNRIGSRSSTSPRSFRIHCAQLVRHHNQADRMDAAFAKPRKTKPVSSENGRRHGYPRPCDGGQTFSVSGLSLCKPCHRVIVSSCHRVIAVAQLIAQAEARTIKEGTSKMSRFEFNVNCSLPEPRLECQCRLSK</sequence>
<dbReference type="AlphaFoldDB" id="A0A166CM56"/>
<evidence type="ECO:0000313" key="2">
    <source>
        <dbReference type="Proteomes" id="UP000076798"/>
    </source>
</evidence>
<keyword evidence="2" id="KW-1185">Reference proteome</keyword>
<dbReference type="Proteomes" id="UP000076798">
    <property type="component" value="Unassembled WGS sequence"/>
</dbReference>
<accession>A0A166CM56</accession>
<proteinExistence type="predicted"/>
<reference evidence="1 2" key="1">
    <citation type="journal article" date="2016" name="Mol. Biol. Evol.">
        <title>Comparative Genomics of Early-Diverging Mushroom-Forming Fungi Provides Insights into the Origins of Lignocellulose Decay Capabilities.</title>
        <authorList>
            <person name="Nagy L.G."/>
            <person name="Riley R."/>
            <person name="Tritt A."/>
            <person name="Adam C."/>
            <person name="Daum C."/>
            <person name="Floudas D."/>
            <person name="Sun H."/>
            <person name="Yadav J.S."/>
            <person name="Pangilinan J."/>
            <person name="Larsson K.H."/>
            <person name="Matsuura K."/>
            <person name="Barry K."/>
            <person name="Labutti K."/>
            <person name="Kuo R."/>
            <person name="Ohm R.A."/>
            <person name="Bhattacharya S.S."/>
            <person name="Shirouzu T."/>
            <person name="Yoshinaga Y."/>
            <person name="Martin F.M."/>
            <person name="Grigoriev I.V."/>
            <person name="Hibbett D.S."/>
        </authorList>
    </citation>
    <scope>NUCLEOTIDE SEQUENCE [LARGE SCALE GENOMIC DNA]</scope>
    <source>
        <strain evidence="1 2">HHB10207 ss-3</strain>
    </source>
</reference>
<protein>
    <submittedName>
        <fullName evidence="1">Uncharacterized protein</fullName>
    </submittedName>
</protein>
<dbReference type="EMBL" id="KV428080">
    <property type="protein sequence ID" value="KZT37612.1"/>
    <property type="molecule type" value="Genomic_DNA"/>
</dbReference>
<gene>
    <name evidence="1" type="ORF">SISSUDRAFT_835014</name>
</gene>
<name>A0A166CM56_9AGAM</name>
<organism evidence="1 2">
    <name type="scientific">Sistotremastrum suecicum HHB10207 ss-3</name>
    <dbReference type="NCBI Taxonomy" id="1314776"/>
    <lineage>
        <taxon>Eukaryota</taxon>
        <taxon>Fungi</taxon>
        <taxon>Dikarya</taxon>
        <taxon>Basidiomycota</taxon>
        <taxon>Agaricomycotina</taxon>
        <taxon>Agaricomycetes</taxon>
        <taxon>Sistotremastrales</taxon>
        <taxon>Sistotremastraceae</taxon>
        <taxon>Sistotremastrum</taxon>
    </lineage>
</organism>